<evidence type="ECO:0000256" key="1">
    <source>
        <dbReference type="SAM" id="MobiDB-lite"/>
    </source>
</evidence>
<gene>
    <name evidence="2" type="ORF">METZ01_LOCUS121250</name>
</gene>
<accession>A0A381XUB9</accession>
<evidence type="ECO:0000313" key="2">
    <source>
        <dbReference type="EMBL" id="SVA68396.1"/>
    </source>
</evidence>
<protein>
    <submittedName>
        <fullName evidence="2">Uncharacterized protein</fullName>
    </submittedName>
</protein>
<feature type="non-terminal residue" evidence="2">
    <location>
        <position position="25"/>
    </location>
</feature>
<organism evidence="2">
    <name type="scientific">marine metagenome</name>
    <dbReference type="NCBI Taxonomy" id="408172"/>
    <lineage>
        <taxon>unclassified sequences</taxon>
        <taxon>metagenomes</taxon>
        <taxon>ecological metagenomes</taxon>
    </lineage>
</organism>
<reference evidence="2" key="1">
    <citation type="submission" date="2018-05" db="EMBL/GenBank/DDBJ databases">
        <authorList>
            <person name="Lanie J.A."/>
            <person name="Ng W.-L."/>
            <person name="Kazmierczak K.M."/>
            <person name="Andrzejewski T.M."/>
            <person name="Davidsen T.M."/>
            <person name="Wayne K.J."/>
            <person name="Tettelin H."/>
            <person name="Glass J.I."/>
            <person name="Rusch D."/>
            <person name="Podicherti R."/>
            <person name="Tsui H.-C.T."/>
            <person name="Winkler M.E."/>
        </authorList>
    </citation>
    <scope>NUCLEOTIDE SEQUENCE</scope>
</reference>
<name>A0A381XUB9_9ZZZZ</name>
<feature type="region of interest" description="Disordered" evidence="1">
    <location>
        <begin position="1"/>
        <end position="25"/>
    </location>
</feature>
<dbReference type="EMBL" id="UINC01016426">
    <property type="protein sequence ID" value="SVA68396.1"/>
    <property type="molecule type" value="Genomic_DNA"/>
</dbReference>
<sequence length="25" mass="2770">MQKEHPATNFHGIFGGSVAQTVEQR</sequence>
<dbReference type="AlphaFoldDB" id="A0A381XUB9"/>
<proteinExistence type="predicted"/>